<dbReference type="PRINTS" id="PR01210">
    <property type="entry name" value="GGTRANSPTASE"/>
</dbReference>
<dbReference type="KEGG" id="lak:106164803"/>
<keyword evidence="1" id="KW-0472">Membrane</keyword>
<dbReference type="STRING" id="7574.A0A1S3IL87"/>
<dbReference type="Pfam" id="PF01019">
    <property type="entry name" value="G_glu_transpept"/>
    <property type="match status" value="1"/>
</dbReference>
<dbReference type="InterPro" id="IPR029055">
    <property type="entry name" value="Ntn_hydrolases_N"/>
</dbReference>
<dbReference type="PANTHER" id="PTHR11686">
    <property type="entry name" value="GAMMA GLUTAMYL TRANSPEPTIDASE"/>
    <property type="match status" value="1"/>
</dbReference>
<dbReference type="Proteomes" id="UP000085678">
    <property type="component" value="Unplaced"/>
</dbReference>
<dbReference type="RefSeq" id="XP_013398284.1">
    <property type="nucleotide sequence ID" value="XM_013542830.1"/>
</dbReference>
<keyword evidence="1" id="KW-0812">Transmembrane</keyword>
<evidence type="ECO:0000313" key="2">
    <source>
        <dbReference type="Proteomes" id="UP000085678"/>
    </source>
</evidence>
<sequence>MQGINSAVRSPVHTEISPLQRAAETLLDPSRPQSSPAKEGKGLKVIVGSSISFAVVITLALILQIYLGAPQVPPHGVVTSDNPVCSQIGVNIMQRGGTAVDAAIAAMFCLGVVHPHNSGLGGGGVMLVHSHMTMKSDVFNFLSSAPSAATGDMLNNNPTKGKFVAVPGELKGLRQAYDTFGSLSWADLVKPAADLARNGFKVSKDL</sequence>
<name>A0A1S3IL87_LINAN</name>
<dbReference type="OrthoDB" id="1081007at2759"/>
<protein>
    <submittedName>
        <fullName evidence="3">Glutathione hydrolase 7-like</fullName>
    </submittedName>
</protein>
<accession>A0A1S3IL87</accession>
<dbReference type="AlphaFoldDB" id="A0A1S3IL87"/>
<dbReference type="PANTHER" id="PTHR11686:SF54">
    <property type="entry name" value="GLUTATHIONE HYDROLASE 7"/>
    <property type="match status" value="1"/>
</dbReference>
<keyword evidence="2" id="KW-1185">Reference proteome</keyword>
<reference evidence="3" key="1">
    <citation type="submission" date="2025-08" db="UniProtKB">
        <authorList>
            <consortium name="RefSeq"/>
        </authorList>
    </citation>
    <scope>IDENTIFICATION</scope>
    <source>
        <tissue evidence="3">Gonads</tissue>
    </source>
</reference>
<dbReference type="InParanoid" id="A0A1S3IL87"/>
<gene>
    <name evidence="3" type="primary">LOC106164803</name>
</gene>
<evidence type="ECO:0000313" key="3">
    <source>
        <dbReference type="RefSeq" id="XP_013398284.1"/>
    </source>
</evidence>
<feature type="transmembrane region" description="Helical" evidence="1">
    <location>
        <begin position="45"/>
        <end position="67"/>
    </location>
</feature>
<dbReference type="SUPFAM" id="SSF56235">
    <property type="entry name" value="N-terminal nucleophile aminohydrolases (Ntn hydrolases)"/>
    <property type="match status" value="1"/>
</dbReference>
<feature type="non-terminal residue" evidence="3">
    <location>
        <position position="206"/>
    </location>
</feature>
<dbReference type="InterPro" id="IPR000101">
    <property type="entry name" value="GGT_peptidase"/>
</dbReference>
<dbReference type="GeneID" id="106164803"/>
<dbReference type="GO" id="GO:0005886">
    <property type="term" value="C:plasma membrane"/>
    <property type="evidence" value="ECO:0007669"/>
    <property type="project" value="TreeGrafter"/>
</dbReference>
<keyword evidence="1" id="KW-1133">Transmembrane helix</keyword>
<evidence type="ECO:0000256" key="1">
    <source>
        <dbReference type="SAM" id="Phobius"/>
    </source>
</evidence>
<organism evidence="2 3">
    <name type="scientific">Lingula anatina</name>
    <name type="common">Brachiopod</name>
    <name type="synonym">Lingula unguis</name>
    <dbReference type="NCBI Taxonomy" id="7574"/>
    <lineage>
        <taxon>Eukaryota</taxon>
        <taxon>Metazoa</taxon>
        <taxon>Spiralia</taxon>
        <taxon>Lophotrochozoa</taxon>
        <taxon>Brachiopoda</taxon>
        <taxon>Linguliformea</taxon>
        <taxon>Lingulata</taxon>
        <taxon>Lingulida</taxon>
        <taxon>Linguloidea</taxon>
        <taxon>Lingulidae</taxon>
        <taxon>Lingula</taxon>
    </lineage>
</organism>
<dbReference type="GO" id="GO:0006751">
    <property type="term" value="P:glutathione catabolic process"/>
    <property type="evidence" value="ECO:0007669"/>
    <property type="project" value="InterPro"/>
</dbReference>
<proteinExistence type="predicted"/>
<dbReference type="GO" id="GO:0036374">
    <property type="term" value="F:glutathione hydrolase activity"/>
    <property type="evidence" value="ECO:0007669"/>
    <property type="project" value="InterPro"/>
</dbReference>